<gene>
    <name evidence="1" type="ORF">BGZ97_009640</name>
</gene>
<sequence length="141" mass="16612">MRHDWPRSLLIRLFHDLRSAPRHPDLIVKYQEEKDIDFGEVSFSPSAKKDIGDLCRCAMWTKRALDELVTKLEGVEELILLFFQIIDRRFSVYQMRRYGTICVASLLGEFDIIVCLDDLLAKFEDHVHDWLLFSCAFDTML</sequence>
<dbReference type="EMBL" id="JAAAIN010000047">
    <property type="protein sequence ID" value="KAG0321930.1"/>
    <property type="molecule type" value="Genomic_DNA"/>
</dbReference>
<protein>
    <submittedName>
        <fullName evidence="1">Uncharacterized protein</fullName>
    </submittedName>
</protein>
<keyword evidence="2" id="KW-1185">Reference proteome</keyword>
<feature type="non-terminal residue" evidence="1">
    <location>
        <position position="1"/>
    </location>
</feature>
<dbReference type="AlphaFoldDB" id="A0A9P6UVU0"/>
<reference evidence="1" key="1">
    <citation type="journal article" date="2020" name="Fungal Divers.">
        <title>Resolving the Mortierellaceae phylogeny through synthesis of multi-gene phylogenetics and phylogenomics.</title>
        <authorList>
            <person name="Vandepol N."/>
            <person name="Liber J."/>
            <person name="Desiro A."/>
            <person name="Na H."/>
            <person name="Kennedy M."/>
            <person name="Barry K."/>
            <person name="Grigoriev I.V."/>
            <person name="Miller A.N."/>
            <person name="O'Donnell K."/>
            <person name="Stajich J.E."/>
            <person name="Bonito G."/>
        </authorList>
    </citation>
    <scope>NUCLEOTIDE SEQUENCE</scope>
    <source>
        <strain evidence="1">NVP60</strain>
    </source>
</reference>
<comment type="caution">
    <text evidence="1">The sequence shown here is derived from an EMBL/GenBank/DDBJ whole genome shotgun (WGS) entry which is preliminary data.</text>
</comment>
<evidence type="ECO:0000313" key="1">
    <source>
        <dbReference type="EMBL" id="KAG0321930.1"/>
    </source>
</evidence>
<evidence type="ECO:0000313" key="2">
    <source>
        <dbReference type="Proteomes" id="UP000823405"/>
    </source>
</evidence>
<proteinExistence type="predicted"/>
<accession>A0A9P6UVU0</accession>
<dbReference type="Proteomes" id="UP000823405">
    <property type="component" value="Unassembled WGS sequence"/>
</dbReference>
<organism evidence="1 2">
    <name type="scientific">Linnemannia gamsii</name>
    <dbReference type="NCBI Taxonomy" id="64522"/>
    <lineage>
        <taxon>Eukaryota</taxon>
        <taxon>Fungi</taxon>
        <taxon>Fungi incertae sedis</taxon>
        <taxon>Mucoromycota</taxon>
        <taxon>Mortierellomycotina</taxon>
        <taxon>Mortierellomycetes</taxon>
        <taxon>Mortierellales</taxon>
        <taxon>Mortierellaceae</taxon>
        <taxon>Linnemannia</taxon>
    </lineage>
</organism>
<dbReference type="OrthoDB" id="2422929at2759"/>
<name>A0A9P6UVU0_9FUNG</name>